<comment type="caution">
    <text evidence="1">The sequence shown here is derived from an EMBL/GenBank/DDBJ whole genome shotgun (WGS) entry which is preliminary data.</text>
</comment>
<name>A0A645I2U9_9ZZZZ</name>
<gene>
    <name evidence="1" type="ORF">SDC9_193195</name>
</gene>
<protein>
    <submittedName>
        <fullName evidence="1">Uncharacterized protein</fullName>
    </submittedName>
</protein>
<dbReference type="AlphaFoldDB" id="A0A645I2U9"/>
<proteinExistence type="predicted"/>
<reference evidence="1" key="1">
    <citation type="submission" date="2019-08" db="EMBL/GenBank/DDBJ databases">
        <authorList>
            <person name="Kucharzyk K."/>
            <person name="Murdoch R.W."/>
            <person name="Higgins S."/>
            <person name="Loffler F."/>
        </authorList>
    </citation>
    <scope>NUCLEOTIDE SEQUENCE</scope>
</reference>
<evidence type="ECO:0000313" key="1">
    <source>
        <dbReference type="EMBL" id="MPN45627.1"/>
    </source>
</evidence>
<organism evidence="1">
    <name type="scientific">bioreactor metagenome</name>
    <dbReference type="NCBI Taxonomy" id="1076179"/>
    <lineage>
        <taxon>unclassified sequences</taxon>
        <taxon>metagenomes</taxon>
        <taxon>ecological metagenomes</taxon>
    </lineage>
</organism>
<accession>A0A645I2U9</accession>
<dbReference type="EMBL" id="VSSQ01105667">
    <property type="protein sequence ID" value="MPN45627.1"/>
    <property type="molecule type" value="Genomic_DNA"/>
</dbReference>
<sequence length="76" mass="8876">MLDSVNEYLSKVDERHKYNWSISSENKVKVGCIANVFQPGGANQTSIRYDNWISDESMLFSYVIKKFYDFIVDLVE</sequence>